<feature type="region of interest" description="Disordered" evidence="1">
    <location>
        <begin position="164"/>
        <end position="246"/>
    </location>
</feature>
<feature type="compositionally biased region" description="Basic and acidic residues" evidence="1">
    <location>
        <begin position="218"/>
        <end position="241"/>
    </location>
</feature>
<proteinExistence type="predicted"/>
<feature type="compositionally biased region" description="Basic residues" evidence="1">
    <location>
        <begin position="173"/>
        <end position="190"/>
    </location>
</feature>
<dbReference type="OrthoDB" id="6930132at2759"/>
<name>A0A212FJ55_DANPL</name>
<accession>A0A212FJ55</accession>
<dbReference type="EMBL" id="AGBW02008309">
    <property type="protein sequence ID" value="OWR53768.1"/>
    <property type="molecule type" value="Genomic_DNA"/>
</dbReference>
<evidence type="ECO:0000313" key="2">
    <source>
        <dbReference type="EMBL" id="OWR53768.1"/>
    </source>
</evidence>
<dbReference type="Proteomes" id="UP000007151">
    <property type="component" value="Unassembled WGS sequence"/>
</dbReference>
<sequence>MFNYAIYALENRHTVFASDINAVFDVVETIYTEKDVVENSEVIKKVEAYPNITEDADTLVGEVMEAYILKPHANIVGTAKERLLMLELHTVLEDRLFPGHDLGRRFYKRGQKDKNSAIFRPWLKAVKNNGILRKHSKRIDRIQKATKLTKYKNVRKQRAKNVMKINSKEVRGEHRKKERRLVKGAQKRTTKTSSNSMESSLQSISSTSSDSSDSQDSDIVRYKLESAHSHDKDNYRTDSRGTPRKMVQNNRGMRYKAHSKQIPSKPNRYKKIITTVNDEEILKIRLKDALLHTRELRRYGPKLDRITRKDSYSDDEAMLKSKIYKAFGFKHDIGEHPVAVRTNTA</sequence>
<reference evidence="2 3" key="1">
    <citation type="journal article" date="2011" name="Cell">
        <title>The monarch butterfly genome yields insights into long-distance migration.</title>
        <authorList>
            <person name="Zhan S."/>
            <person name="Merlin C."/>
            <person name="Boore J.L."/>
            <person name="Reppert S.M."/>
        </authorList>
    </citation>
    <scope>NUCLEOTIDE SEQUENCE [LARGE SCALE GENOMIC DNA]</scope>
    <source>
        <strain evidence="2">F-2</strain>
    </source>
</reference>
<dbReference type="AlphaFoldDB" id="A0A212FJ55"/>
<feature type="compositionally biased region" description="Low complexity" evidence="1">
    <location>
        <begin position="193"/>
        <end position="214"/>
    </location>
</feature>
<dbReference type="KEGG" id="dpl:KGM_203353"/>
<organism evidence="2 3">
    <name type="scientific">Danaus plexippus plexippus</name>
    <dbReference type="NCBI Taxonomy" id="278856"/>
    <lineage>
        <taxon>Eukaryota</taxon>
        <taxon>Metazoa</taxon>
        <taxon>Ecdysozoa</taxon>
        <taxon>Arthropoda</taxon>
        <taxon>Hexapoda</taxon>
        <taxon>Insecta</taxon>
        <taxon>Pterygota</taxon>
        <taxon>Neoptera</taxon>
        <taxon>Endopterygota</taxon>
        <taxon>Lepidoptera</taxon>
        <taxon>Glossata</taxon>
        <taxon>Ditrysia</taxon>
        <taxon>Papilionoidea</taxon>
        <taxon>Nymphalidae</taxon>
        <taxon>Danainae</taxon>
        <taxon>Danaini</taxon>
        <taxon>Danaina</taxon>
        <taxon>Danaus</taxon>
        <taxon>Danaus</taxon>
    </lineage>
</organism>
<protein>
    <submittedName>
        <fullName evidence="2">Uncharacterized protein</fullName>
    </submittedName>
</protein>
<evidence type="ECO:0000313" key="3">
    <source>
        <dbReference type="Proteomes" id="UP000007151"/>
    </source>
</evidence>
<keyword evidence="3" id="KW-1185">Reference proteome</keyword>
<comment type="caution">
    <text evidence="2">The sequence shown here is derived from an EMBL/GenBank/DDBJ whole genome shotgun (WGS) entry which is preliminary data.</text>
</comment>
<gene>
    <name evidence="2" type="ORF">KGM_203353</name>
</gene>
<evidence type="ECO:0000256" key="1">
    <source>
        <dbReference type="SAM" id="MobiDB-lite"/>
    </source>
</evidence>